<comment type="subunit">
    <text evidence="8">Component of the oligosaccharyltransferase (OST) complex.</text>
</comment>
<dbReference type="Proteomes" id="UP000593564">
    <property type="component" value="Unassembled WGS sequence"/>
</dbReference>
<keyword evidence="7" id="KW-0472">Membrane</keyword>
<feature type="domain" description="OST48 N-terminal" evidence="9">
    <location>
        <begin position="31"/>
        <end position="284"/>
    </location>
</feature>
<keyword evidence="5 8" id="KW-0256">Endoplasmic reticulum</keyword>
<dbReference type="PANTHER" id="PTHR10830:SF0">
    <property type="entry name" value="DOLICHYL-DIPHOSPHOOLIGOSACCHARIDE--PROTEIN GLYCOSYLTRANSFERASE 48 KDA SUBUNIT"/>
    <property type="match status" value="1"/>
</dbReference>
<dbReference type="InterPro" id="IPR055457">
    <property type="entry name" value="OST48_N"/>
</dbReference>
<proteinExistence type="inferred from homology"/>
<feature type="chain" id="PRO_5029946182" description="Dolichyl-diphosphooligosaccharide--protein glycosyltransferase 48 kDa subunit" evidence="8">
    <location>
        <begin position="22"/>
        <end position="482"/>
    </location>
</feature>
<comment type="function">
    <text evidence="8">Subunit of the oligosaccharyl transferase (OST) complex that catalyzes the initial transfer of a defined glycan (Glc(3)Man(9)GlcNAc(2) in eukaryotes) from the lipid carrier dolichol-pyrophosphate to an asparagine residue within an Asn-X-Ser/Thr consensus motif in nascent polypeptide chains, the first step in protein N-glycosylation. N-glycosylation occurs cotranslationally and the complex associates with the Sec61 complex at the channel-forming translocon complex that mediates protein translocation across the endoplasmic reticulum (ER).</text>
</comment>
<comment type="caution">
    <text evidence="11">The sequence shown here is derived from an EMBL/GenBank/DDBJ whole genome shotgun (WGS) entry which is preliminary data.</text>
</comment>
<dbReference type="GO" id="GO:0008250">
    <property type="term" value="C:oligosaccharyltransferase complex"/>
    <property type="evidence" value="ECO:0007669"/>
    <property type="project" value="TreeGrafter"/>
</dbReference>
<evidence type="ECO:0000256" key="5">
    <source>
        <dbReference type="ARBA" id="ARBA00022824"/>
    </source>
</evidence>
<dbReference type="InterPro" id="IPR005013">
    <property type="entry name" value="DDOST_48_kDa_subunit"/>
</dbReference>
<evidence type="ECO:0000313" key="12">
    <source>
        <dbReference type="Proteomes" id="UP000593564"/>
    </source>
</evidence>
<evidence type="ECO:0000256" key="1">
    <source>
        <dbReference type="ARBA" id="ARBA00004479"/>
    </source>
</evidence>
<keyword evidence="6" id="KW-1133">Transmembrane helix</keyword>
<feature type="domain" description="OST48 middle" evidence="10">
    <location>
        <begin position="293"/>
        <end position="391"/>
    </location>
</feature>
<dbReference type="UniPathway" id="UPA00378"/>
<keyword evidence="8" id="KW-0732">Signal</keyword>
<dbReference type="Pfam" id="PF03345">
    <property type="entry name" value="OST48_N"/>
    <property type="match status" value="1"/>
</dbReference>
<comment type="similarity">
    <text evidence="3 8">Belongs to the DDOST 48 kDa subunit family.</text>
</comment>
<evidence type="ECO:0000256" key="8">
    <source>
        <dbReference type="RuleBase" id="RU361142"/>
    </source>
</evidence>
<dbReference type="GO" id="GO:0018279">
    <property type="term" value="P:protein N-linked glycosylation via asparagine"/>
    <property type="evidence" value="ECO:0007669"/>
    <property type="project" value="UniProtKB-UniRule"/>
</dbReference>
<name>A0A7J7HPE6_CAMSI</name>
<protein>
    <recommendedName>
        <fullName evidence="8">Dolichyl-diphosphooligosaccharide--protein glycosyltransferase 48 kDa subunit</fullName>
        <shortName evidence="8">Oligosaccharyl transferase 48 kDa subunit</shortName>
    </recommendedName>
</protein>
<comment type="pathway">
    <text evidence="2 8">Protein modification; protein glycosylation.</text>
</comment>
<evidence type="ECO:0000256" key="3">
    <source>
        <dbReference type="ARBA" id="ARBA00008743"/>
    </source>
</evidence>
<comment type="subcellular location">
    <subcellularLocation>
        <location evidence="8">Endoplasmic reticulum membrane</location>
        <topology evidence="8">Single-pass type I membrane protein</topology>
    </subcellularLocation>
    <subcellularLocation>
        <location evidence="1">Membrane</location>
        <topology evidence="1">Single-pass type I membrane protein</topology>
    </subcellularLocation>
</comment>
<dbReference type="InterPro" id="IPR055459">
    <property type="entry name" value="OST48_MD"/>
</dbReference>
<reference evidence="11 12" key="2">
    <citation type="submission" date="2020-07" db="EMBL/GenBank/DDBJ databases">
        <title>Genome assembly of wild tea tree DASZ reveals pedigree and selection history of tea varieties.</title>
        <authorList>
            <person name="Zhang W."/>
        </authorList>
    </citation>
    <scope>NUCLEOTIDE SEQUENCE [LARGE SCALE GENOMIC DNA]</scope>
    <source>
        <strain evidence="12">cv. G240</strain>
        <tissue evidence="11">Leaf</tissue>
    </source>
</reference>
<sequence length="482" mass="54186">MSTLQLIFLTAIPFLATLCSSFSPERPADRRILVLLDDLAIRSSHSIFLNSLQSRGFDLDFKLADDPKISLHRYGQYLYDGLILFSPTVERFGGSIDLAAIIDFVDAGHDLIMGADSSASNLIREIATECGVDFDEDPGAMVIDHIGYAVSDTDGDHTLIASDEFIQSEVLLGSKKIEAPVLFRGIGHSLHTANNLVLNVLSVSPSAYSANPKGKLANPPSLIGSAISLVSIVQARNNARILISGSLSMFSNRFFRSGVQKAGSPIKHLKSGNEQLLTELSKWIFHERGHLKEYSVEIYEWSGASWEPYNANDVQVQFYMMSPYVLKTLSADHKVPDVYGVFQFKVEYQRLGYTRLSLSKQIPVRPFRHNEYERFIPTAFPYYGASFSMVSLSSRLSTCTTSRCEAICFGNILTRSRAQLHLLDRKSEALLMMSTRISKRNEFTYFSLDKTFWCSFTYRRLTHKSKFEFRLFKSSNAKQLCP</sequence>
<evidence type="ECO:0000256" key="2">
    <source>
        <dbReference type="ARBA" id="ARBA00004922"/>
    </source>
</evidence>
<evidence type="ECO:0000256" key="6">
    <source>
        <dbReference type="ARBA" id="ARBA00022989"/>
    </source>
</evidence>
<evidence type="ECO:0000259" key="9">
    <source>
        <dbReference type="Pfam" id="PF03345"/>
    </source>
</evidence>
<organism evidence="11 12">
    <name type="scientific">Camellia sinensis</name>
    <name type="common">Tea plant</name>
    <name type="synonym">Thea sinensis</name>
    <dbReference type="NCBI Taxonomy" id="4442"/>
    <lineage>
        <taxon>Eukaryota</taxon>
        <taxon>Viridiplantae</taxon>
        <taxon>Streptophyta</taxon>
        <taxon>Embryophyta</taxon>
        <taxon>Tracheophyta</taxon>
        <taxon>Spermatophyta</taxon>
        <taxon>Magnoliopsida</taxon>
        <taxon>eudicotyledons</taxon>
        <taxon>Gunneridae</taxon>
        <taxon>Pentapetalae</taxon>
        <taxon>asterids</taxon>
        <taxon>Ericales</taxon>
        <taxon>Theaceae</taxon>
        <taxon>Camellia</taxon>
    </lineage>
</organism>
<accession>A0A7J7HPE6</accession>
<evidence type="ECO:0000256" key="4">
    <source>
        <dbReference type="ARBA" id="ARBA00022692"/>
    </source>
</evidence>
<dbReference type="EMBL" id="JACBKZ010000003">
    <property type="protein sequence ID" value="KAF5954750.1"/>
    <property type="molecule type" value="Genomic_DNA"/>
</dbReference>
<gene>
    <name evidence="11" type="ORF">HYC85_007606</name>
</gene>
<reference evidence="12" key="1">
    <citation type="journal article" date="2020" name="Nat. Commun.">
        <title>Genome assembly of wild tea tree DASZ reveals pedigree and selection history of tea varieties.</title>
        <authorList>
            <person name="Zhang W."/>
            <person name="Zhang Y."/>
            <person name="Qiu H."/>
            <person name="Guo Y."/>
            <person name="Wan H."/>
            <person name="Zhang X."/>
            <person name="Scossa F."/>
            <person name="Alseekh S."/>
            <person name="Zhang Q."/>
            <person name="Wang P."/>
            <person name="Xu L."/>
            <person name="Schmidt M.H."/>
            <person name="Jia X."/>
            <person name="Li D."/>
            <person name="Zhu A."/>
            <person name="Guo F."/>
            <person name="Chen W."/>
            <person name="Ni D."/>
            <person name="Usadel B."/>
            <person name="Fernie A.R."/>
            <person name="Wen W."/>
        </authorList>
    </citation>
    <scope>NUCLEOTIDE SEQUENCE [LARGE SCALE GENOMIC DNA]</scope>
    <source>
        <strain evidence="12">cv. G240</strain>
    </source>
</reference>
<dbReference type="Pfam" id="PF23358">
    <property type="entry name" value="OST48_MD"/>
    <property type="match status" value="1"/>
</dbReference>
<feature type="signal peptide" evidence="8">
    <location>
        <begin position="1"/>
        <end position="21"/>
    </location>
</feature>
<keyword evidence="4" id="KW-0812">Transmembrane</keyword>
<dbReference type="AlphaFoldDB" id="A0A7J7HPE6"/>
<evidence type="ECO:0000256" key="7">
    <source>
        <dbReference type="ARBA" id="ARBA00023136"/>
    </source>
</evidence>
<evidence type="ECO:0000313" key="11">
    <source>
        <dbReference type="EMBL" id="KAF5954750.1"/>
    </source>
</evidence>
<evidence type="ECO:0000259" key="10">
    <source>
        <dbReference type="Pfam" id="PF23358"/>
    </source>
</evidence>
<dbReference type="PANTHER" id="PTHR10830">
    <property type="entry name" value="DOLICHYL-DIPHOSPHOOLIGOSACCHARIDE--PROTEIN GLYCOSYLTRANSFERASE 48 KDA SUBUNIT"/>
    <property type="match status" value="1"/>
</dbReference>
<keyword evidence="12" id="KW-1185">Reference proteome</keyword>